<accession>A0AAE1PSH8</accession>
<dbReference type="Proteomes" id="UP001292094">
    <property type="component" value="Unassembled WGS sequence"/>
</dbReference>
<evidence type="ECO:0000313" key="2">
    <source>
        <dbReference type="Proteomes" id="UP001292094"/>
    </source>
</evidence>
<gene>
    <name evidence="1" type="ORF">Pmani_016116</name>
</gene>
<keyword evidence="2" id="KW-1185">Reference proteome</keyword>
<name>A0AAE1PSH8_9EUCA</name>
<organism evidence="1 2">
    <name type="scientific">Petrolisthes manimaculis</name>
    <dbReference type="NCBI Taxonomy" id="1843537"/>
    <lineage>
        <taxon>Eukaryota</taxon>
        <taxon>Metazoa</taxon>
        <taxon>Ecdysozoa</taxon>
        <taxon>Arthropoda</taxon>
        <taxon>Crustacea</taxon>
        <taxon>Multicrustacea</taxon>
        <taxon>Malacostraca</taxon>
        <taxon>Eumalacostraca</taxon>
        <taxon>Eucarida</taxon>
        <taxon>Decapoda</taxon>
        <taxon>Pleocyemata</taxon>
        <taxon>Anomura</taxon>
        <taxon>Galatheoidea</taxon>
        <taxon>Porcellanidae</taxon>
        <taxon>Petrolisthes</taxon>
    </lineage>
</organism>
<protein>
    <submittedName>
        <fullName evidence="1">Uncharacterized protein</fullName>
    </submittedName>
</protein>
<proteinExistence type="predicted"/>
<evidence type="ECO:0000313" key="1">
    <source>
        <dbReference type="EMBL" id="KAK4312524.1"/>
    </source>
</evidence>
<dbReference type="AlphaFoldDB" id="A0AAE1PSH8"/>
<reference evidence="1" key="1">
    <citation type="submission" date="2023-11" db="EMBL/GenBank/DDBJ databases">
        <title>Genome assemblies of two species of porcelain crab, Petrolisthes cinctipes and Petrolisthes manimaculis (Anomura: Porcellanidae).</title>
        <authorList>
            <person name="Angst P."/>
        </authorList>
    </citation>
    <scope>NUCLEOTIDE SEQUENCE</scope>
    <source>
        <strain evidence="1">PB745_02</strain>
        <tissue evidence="1">Gill</tissue>
    </source>
</reference>
<comment type="caution">
    <text evidence="1">The sequence shown here is derived from an EMBL/GenBank/DDBJ whole genome shotgun (WGS) entry which is preliminary data.</text>
</comment>
<sequence>MITTATITHTTNITFVTTIIIISVITHTTPVITTLNPTTKPLQPICSLIRKHTEGREGQLVSERLRGER</sequence>
<dbReference type="EMBL" id="JAWZYT010001408">
    <property type="protein sequence ID" value="KAK4312524.1"/>
    <property type="molecule type" value="Genomic_DNA"/>
</dbReference>